<dbReference type="PANTHER" id="PTHR23028:SF53">
    <property type="entry name" value="ACYL_TRANSF_3 DOMAIN-CONTAINING PROTEIN"/>
    <property type="match status" value="1"/>
</dbReference>
<keyword evidence="5" id="KW-0472">Membrane</keyword>
<evidence type="ECO:0000256" key="6">
    <source>
        <dbReference type="ARBA" id="ARBA00023315"/>
    </source>
</evidence>
<keyword evidence="6" id="KW-0012">Acyltransferase</keyword>
<protein>
    <recommendedName>
        <fullName evidence="7">SGNH domain-containing protein</fullName>
    </recommendedName>
</protein>
<dbReference type="GO" id="GO:0016746">
    <property type="term" value="F:acyltransferase activity"/>
    <property type="evidence" value="ECO:0007669"/>
    <property type="project" value="UniProtKB-KW"/>
</dbReference>
<dbReference type="Pfam" id="PF19040">
    <property type="entry name" value="SGNH"/>
    <property type="match status" value="1"/>
</dbReference>
<dbReference type="InterPro" id="IPR050879">
    <property type="entry name" value="Acyltransferase_3"/>
</dbReference>
<dbReference type="GO" id="GO:0000271">
    <property type="term" value="P:polysaccharide biosynthetic process"/>
    <property type="evidence" value="ECO:0007669"/>
    <property type="project" value="TreeGrafter"/>
</dbReference>
<name>A0AA36M2I2_CYLNA</name>
<dbReference type="Proteomes" id="UP001176961">
    <property type="component" value="Unassembled WGS sequence"/>
</dbReference>
<evidence type="ECO:0000256" key="2">
    <source>
        <dbReference type="ARBA" id="ARBA00022679"/>
    </source>
</evidence>
<keyword evidence="1" id="KW-1003">Cell membrane</keyword>
<dbReference type="EMBL" id="CATQJL010000112">
    <property type="protein sequence ID" value="CAJ0595880.1"/>
    <property type="molecule type" value="Genomic_DNA"/>
</dbReference>
<dbReference type="PANTHER" id="PTHR23028">
    <property type="entry name" value="ACETYLTRANSFERASE"/>
    <property type="match status" value="1"/>
</dbReference>
<comment type="caution">
    <text evidence="8">The sequence shown here is derived from an EMBL/GenBank/DDBJ whole genome shotgun (WGS) entry which is preliminary data.</text>
</comment>
<evidence type="ECO:0000256" key="5">
    <source>
        <dbReference type="ARBA" id="ARBA00023136"/>
    </source>
</evidence>
<dbReference type="InterPro" id="IPR043968">
    <property type="entry name" value="SGNH"/>
</dbReference>
<evidence type="ECO:0000256" key="4">
    <source>
        <dbReference type="ARBA" id="ARBA00022989"/>
    </source>
</evidence>
<gene>
    <name evidence="8" type="ORF">CYNAS_LOCUS7863</name>
</gene>
<evidence type="ECO:0000256" key="3">
    <source>
        <dbReference type="ARBA" id="ARBA00022692"/>
    </source>
</evidence>
<organism evidence="8 9">
    <name type="scientific">Cylicocyclus nassatus</name>
    <name type="common">Nematode worm</name>
    <dbReference type="NCBI Taxonomy" id="53992"/>
    <lineage>
        <taxon>Eukaryota</taxon>
        <taxon>Metazoa</taxon>
        <taxon>Ecdysozoa</taxon>
        <taxon>Nematoda</taxon>
        <taxon>Chromadorea</taxon>
        <taxon>Rhabditida</taxon>
        <taxon>Rhabditina</taxon>
        <taxon>Rhabditomorpha</taxon>
        <taxon>Strongyloidea</taxon>
        <taxon>Strongylidae</taxon>
        <taxon>Cylicocyclus</taxon>
    </lineage>
</organism>
<dbReference type="Gene3D" id="3.40.50.1110">
    <property type="entry name" value="SGNH hydrolase"/>
    <property type="match status" value="1"/>
</dbReference>
<dbReference type="GO" id="GO:0016020">
    <property type="term" value="C:membrane"/>
    <property type="evidence" value="ECO:0007669"/>
    <property type="project" value="TreeGrafter"/>
</dbReference>
<keyword evidence="4" id="KW-1133">Transmembrane helix</keyword>
<sequence>MLLTSNATKYMDMEGRWVQQLFTPKCNNSQAAIVNCDLPFFKTKVTTDQAIRINKLFSYDDERNLIIPSCTYDKPPGPWEWCHFPSSNSTVKQKLLILGNSYAANQGKVIYDACARNNIDAAVYTKPVCESLVDHKEKWACKGLHKDFSKAVADYKPDILFLLFRHLTWMDTPKTAIPDPLVENAVPILRNLEEHVNLHVFVLNALPRPRNGYQETYHAILRANKSMDQSLLYNTTTHYEAARWRIEQLAKNCQKCSVIDYTPLFTFNGTFNFVDERTKVAYMNDAKHFTPLGLYYLQKLYKDMCDKIDW</sequence>
<feature type="domain" description="SGNH" evidence="7">
    <location>
        <begin position="70"/>
        <end position="302"/>
    </location>
</feature>
<keyword evidence="9" id="KW-1185">Reference proteome</keyword>
<evidence type="ECO:0000313" key="8">
    <source>
        <dbReference type="EMBL" id="CAJ0595880.1"/>
    </source>
</evidence>
<evidence type="ECO:0000256" key="1">
    <source>
        <dbReference type="ARBA" id="ARBA00022475"/>
    </source>
</evidence>
<reference evidence="8" key="1">
    <citation type="submission" date="2023-07" db="EMBL/GenBank/DDBJ databases">
        <authorList>
            <consortium name="CYATHOMIX"/>
        </authorList>
    </citation>
    <scope>NUCLEOTIDE SEQUENCE</scope>
    <source>
        <strain evidence="8">N/A</strain>
    </source>
</reference>
<accession>A0AA36M2I2</accession>
<evidence type="ECO:0000259" key="7">
    <source>
        <dbReference type="Pfam" id="PF19040"/>
    </source>
</evidence>
<evidence type="ECO:0000313" key="9">
    <source>
        <dbReference type="Proteomes" id="UP001176961"/>
    </source>
</evidence>
<keyword evidence="3" id="KW-0812">Transmembrane</keyword>
<dbReference type="AlphaFoldDB" id="A0AA36M2I2"/>
<keyword evidence="2" id="KW-0808">Transferase</keyword>
<proteinExistence type="predicted"/>
<dbReference type="InterPro" id="IPR036514">
    <property type="entry name" value="SGNH_hydro_sf"/>
</dbReference>